<dbReference type="RefSeq" id="XP_001829045.2">
    <property type="nucleotide sequence ID" value="XM_001828993.2"/>
</dbReference>
<dbReference type="EMBL" id="AACS02000001">
    <property type="protein sequence ID" value="EAU92680.2"/>
    <property type="molecule type" value="Genomic_DNA"/>
</dbReference>
<dbReference type="AlphaFoldDB" id="A8N2K8"/>
<feature type="region of interest" description="Disordered" evidence="1">
    <location>
        <begin position="109"/>
        <end position="243"/>
    </location>
</feature>
<accession>A8N2K8</accession>
<feature type="compositionally biased region" description="Polar residues" evidence="1">
    <location>
        <begin position="529"/>
        <end position="549"/>
    </location>
</feature>
<dbReference type="eggNOG" id="ENOG502SEZ0">
    <property type="taxonomic scope" value="Eukaryota"/>
</dbReference>
<dbReference type="KEGG" id="cci:CC1G_01725"/>
<dbReference type="VEuPathDB" id="FungiDB:CC1G_01725"/>
<protein>
    <submittedName>
        <fullName evidence="2">Uncharacterized protein</fullName>
    </submittedName>
</protein>
<feature type="region of interest" description="Disordered" evidence="1">
    <location>
        <begin position="359"/>
        <end position="500"/>
    </location>
</feature>
<dbReference type="STRING" id="240176.A8N2K8"/>
<organism evidence="2 3">
    <name type="scientific">Coprinopsis cinerea (strain Okayama-7 / 130 / ATCC MYA-4618 / FGSC 9003)</name>
    <name type="common">Inky cap fungus</name>
    <name type="synonym">Hormographiella aspergillata</name>
    <dbReference type="NCBI Taxonomy" id="240176"/>
    <lineage>
        <taxon>Eukaryota</taxon>
        <taxon>Fungi</taxon>
        <taxon>Dikarya</taxon>
        <taxon>Basidiomycota</taxon>
        <taxon>Agaricomycotina</taxon>
        <taxon>Agaricomycetes</taxon>
        <taxon>Agaricomycetidae</taxon>
        <taxon>Agaricales</taxon>
        <taxon>Agaricineae</taxon>
        <taxon>Psathyrellaceae</taxon>
        <taxon>Coprinopsis</taxon>
    </lineage>
</organism>
<evidence type="ECO:0000313" key="3">
    <source>
        <dbReference type="Proteomes" id="UP000001861"/>
    </source>
</evidence>
<evidence type="ECO:0000313" key="2">
    <source>
        <dbReference type="EMBL" id="EAU92680.2"/>
    </source>
</evidence>
<proteinExistence type="predicted"/>
<feature type="compositionally biased region" description="Polar residues" evidence="1">
    <location>
        <begin position="652"/>
        <end position="663"/>
    </location>
</feature>
<dbReference type="OrthoDB" id="2565072at2759"/>
<feature type="region of interest" description="Disordered" evidence="1">
    <location>
        <begin position="326"/>
        <end position="347"/>
    </location>
</feature>
<keyword evidence="3" id="KW-1185">Reference proteome</keyword>
<comment type="caution">
    <text evidence="2">The sequence shown here is derived from an EMBL/GenBank/DDBJ whole genome shotgun (WGS) entry which is preliminary data.</text>
</comment>
<dbReference type="Proteomes" id="UP000001861">
    <property type="component" value="Unassembled WGS sequence"/>
</dbReference>
<feature type="region of interest" description="Disordered" evidence="1">
    <location>
        <begin position="529"/>
        <end position="573"/>
    </location>
</feature>
<feature type="compositionally biased region" description="Low complexity" evidence="1">
    <location>
        <begin position="30"/>
        <end position="49"/>
    </location>
</feature>
<dbReference type="InParanoid" id="A8N2K8"/>
<feature type="region of interest" description="Disordered" evidence="1">
    <location>
        <begin position="1"/>
        <end position="68"/>
    </location>
</feature>
<feature type="compositionally biased region" description="Polar residues" evidence="1">
    <location>
        <begin position="434"/>
        <end position="445"/>
    </location>
</feature>
<reference evidence="2 3" key="1">
    <citation type="journal article" date="2010" name="Proc. Natl. Acad. Sci. U.S.A.">
        <title>Insights into evolution of multicellular fungi from the assembled chromosomes of the mushroom Coprinopsis cinerea (Coprinus cinereus).</title>
        <authorList>
            <person name="Stajich J.E."/>
            <person name="Wilke S.K."/>
            <person name="Ahren D."/>
            <person name="Au C.H."/>
            <person name="Birren B.W."/>
            <person name="Borodovsky M."/>
            <person name="Burns C."/>
            <person name="Canback B."/>
            <person name="Casselton L.A."/>
            <person name="Cheng C.K."/>
            <person name="Deng J."/>
            <person name="Dietrich F.S."/>
            <person name="Fargo D.C."/>
            <person name="Farman M.L."/>
            <person name="Gathman A.C."/>
            <person name="Goldberg J."/>
            <person name="Guigo R."/>
            <person name="Hoegger P.J."/>
            <person name="Hooker J.B."/>
            <person name="Huggins A."/>
            <person name="James T.Y."/>
            <person name="Kamada T."/>
            <person name="Kilaru S."/>
            <person name="Kodira C."/>
            <person name="Kues U."/>
            <person name="Kupfer D."/>
            <person name="Kwan H.S."/>
            <person name="Lomsadze A."/>
            <person name="Li W."/>
            <person name="Lilly W.W."/>
            <person name="Ma L.J."/>
            <person name="Mackey A.J."/>
            <person name="Manning G."/>
            <person name="Martin F."/>
            <person name="Muraguchi H."/>
            <person name="Natvig D.O."/>
            <person name="Palmerini H."/>
            <person name="Ramesh M.A."/>
            <person name="Rehmeyer C.J."/>
            <person name="Roe B.A."/>
            <person name="Shenoy N."/>
            <person name="Stanke M."/>
            <person name="Ter-Hovhannisyan V."/>
            <person name="Tunlid A."/>
            <person name="Velagapudi R."/>
            <person name="Vision T.J."/>
            <person name="Zeng Q."/>
            <person name="Zolan M.E."/>
            <person name="Pukkila P.J."/>
        </authorList>
    </citation>
    <scope>NUCLEOTIDE SEQUENCE [LARGE SCALE GENOMIC DNA]</scope>
    <source>
        <strain evidence="3">Okayama-7 / 130 / ATCC MYA-4618 / FGSC 9003</strain>
    </source>
</reference>
<dbReference type="GeneID" id="6005471"/>
<dbReference type="HOGENOM" id="CLU_017133_0_0_1"/>
<sequence length="663" mass="70268">MEGEALQEEDELTDSPKPLGFPFSLAGNHRSSSSPSSSPRPSQSQSRPSAESYRSNVPPKRSFDTINSQMSSRGALYALAQESLSATSLSSRVSGAAVTAKDGLLGKFSSLARPRAPPYQAFSTPSSPDQPSPIHSALNRSQTSTNHHDNRPGTTYDPEPTRFTSYPVDAPIHPYANPDLVVTCDGEPTAPGSPTLDNHPLARGSSSATVKESFTPAEPQRRDSQADGPRPRRSTVHGKGISSPIAVQGSALPANISSHIVTPAPDGTVSGSLHGWTERVIPPSFSLISLEEARAQQARNSVLPNELSRTTTVNTVSHAMPQFVHDESTNGAPLAPTRSRGRTTSAGAKAMNAIQSMVGTAKVDRRDSESAVPPQNVSQPGGKTLKHKKSGFMRLFNAGKEKEPDVPPPVPSMPSSDLNGSSKKPSISRVPVPNFNSDSQGSPPFSQGFGHAPPSSRPSPPTLQINTRGGLSDVERPPLSAVTPTGFDKPWLNGSQPQSAPADVTAFPALQLRPVSSLFTGFEHIVPDFQSNANERTGSETPTSASPNEPITPGLSDGLSKSSHENPAMTIKSLQDQLAATKLASQRQKWELEAQIRDLKMEVEQLRSKQGGDCVHCSRKTWTSSPINDAPASGGTSPGNGRSVLNRPRAKTGTNSRFANPQP</sequence>
<evidence type="ECO:0000256" key="1">
    <source>
        <dbReference type="SAM" id="MobiDB-lite"/>
    </source>
</evidence>
<name>A8N2K8_COPC7</name>
<feature type="compositionally biased region" description="Acidic residues" evidence="1">
    <location>
        <begin position="1"/>
        <end position="13"/>
    </location>
</feature>
<gene>
    <name evidence="2" type="ORF">CC1G_01725</name>
</gene>
<feature type="region of interest" description="Disordered" evidence="1">
    <location>
        <begin position="607"/>
        <end position="663"/>
    </location>
</feature>